<organism evidence="10 11">
    <name type="scientific">Castilleja foliolosa</name>
    <dbReference type="NCBI Taxonomy" id="1961234"/>
    <lineage>
        <taxon>Eukaryota</taxon>
        <taxon>Viridiplantae</taxon>
        <taxon>Streptophyta</taxon>
        <taxon>Embryophyta</taxon>
        <taxon>Tracheophyta</taxon>
        <taxon>Spermatophyta</taxon>
        <taxon>Magnoliopsida</taxon>
        <taxon>eudicotyledons</taxon>
        <taxon>Gunneridae</taxon>
        <taxon>Pentapetalae</taxon>
        <taxon>asterids</taxon>
        <taxon>lamiids</taxon>
        <taxon>Lamiales</taxon>
        <taxon>Orobanchaceae</taxon>
        <taxon>Pedicularideae</taxon>
        <taxon>Castillejinae</taxon>
        <taxon>Castilleja</taxon>
    </lineage>
</organism>
<evidence type="ECO:0000256" key="9">
    <source>
        <dbReference type="SAM" id="MobiDB-lite"/>
    </source>
</evidence>
<dbReference type="GO" id="GO:0006364">
    <property type="term" value="P:rRNA processing"/>
    <property type="evidence" value="ECO:0007669"/>
    <property type="project" value="UniProtKB-KW"/>
</dbReference>
<feature type="compositionally biased region" description="Acidic residues" evidence="9">
    <location>
        <begin position="204"/>
        <end position="213"/>
    </location>
</feature>
<dbReference type="PANTHER" id="PTHR31633:SF1">
    <property type="entry name" value="H_ACA RIBONUCLEOPROTEIN COMPLEX NON-CORE SUBUNIT NAF1"/>
    <property type="match status" value="1"/>
</dbReference>
<feature type="region of interest" description="Disordered" evidence="9">
    <location>
        <begin position="162"/>
        <end position="262"/>
    </location>
</feature>
<dbReference type="Pfam" id="PF04410">
    <property type="entry name" value="Gar1"/>
    <property type="match status" value="1"/>
</dbReference>
<dbReference type="PANTHER" id="PTHR31633">
    <property type="entry name" value="H/ACA RIBONUCLEOPROTEIN COMPLEX NON-CORE SUBUNIT NAF1"/>
    <property type="match status" value="1"/>
</dbReference>
<evidence type="ECO:0000313" key="11">
    <source>
        <dbReference type="Proteomes" id="UP001632038"/>
    </source>
</evidence>
<evidence type="ECO:0000256" key="1">
    <source>
        <dbReference type="ARBA" id="ARBA00004123"/>
    </source>
</evidence>
<feature type="region of interest" description="Disordered" evidence="9">
    <location>
        <begin position="608"/>
        <end position="680"/>
    </location>
</feature>
<evidence type="ECO:0000313" key="10">
    <source>
        <dbReference type="EMBL" id="KAL3624736.1"/>
    </source>
</evidence>
<keyword evidence="5" id="KW-0698">rRNA processing</keyword>
<evidence type="ECO:0000256" key="7">
    <source>
        <dbReference type="ARBA" id="ARBA00022884"/>
    </source>
</evidence>
<dbReference type="SUPFAM" id="SSF50447">
    <property type="entry name" value="Translation proteins"/>
    <property type="match status" value="1"/>
</dbReference>
<feature type="compositionally biased region" description="Acidic residues" evidence="9">
    <location>
        <begin position="182"/>
        <end position="192"/>
    </location>
</feature>
<feature type="compositionally biased region" description="Low complexity" evidence="9">
    <location>
        <begin position="193"/>
        <end position="203"/>
    </location>
</feature>
<feature type="compositionally biased region" description="Low complexity" evidence="9">
    <location>
        <begin position="436"/>
        <end position="446"/>
    </location>
</feature>
<gene>
    <name evidence="10" type="ORF">CASFOL_031404</name>
</gene>
<comment type="subcellular location">
    <subcellularLocation>
        <location evidence="1">Nucleus</location>
    </subcellularLocation>
</comment>
<feature type="compositionally biased region" description="Basic and acidic residues" evidence="9">
    <location>
        <begin position="214"/>
        <end position="226"/>
    </location>
</feature>
<evidence type="ECO:0000256" key="3">
    <source>
        <dbReference type="ARBA" id="ARBA00021438"/>
    </source>
</evidence>
<protein>
    <recommendedName>
        <fullName evidence="3">H/ACA ribonucleoprotein complex non-core subunit NAF1</fullName>
    </recommendedName>
</protein>
<keyword evidence="11" id="KW-1185">Reference proteome</keyword>
<keyword evidence="7" id="KW-0694">RNA-binding</keyword>
<feature type="compositionally biased region" description="Polar residues" evidence="9">
    <location>
        <begin position="452"/>
        <end position="482"/>
    </location>
</feature>
<dbReference type="Gene3D" id="2.40.10.230">
    <property type="entry name" value="Probable tRNA pseudouridine synthase domain"/>
    <property type="match status" value="1"/>
</dbReference>
<feature type="compositionally biased region" description="Basic residues" evidence="9">
    <location>
        <begin position="657"/>
        <end position="667"/>
    </location>
</feature>
<accession>A0ABD3C5W7</accession>
<evidence type="ECO:0000256" key="2">
    <source>
        <dbReference type="ARBA" id="ARBA00009801"/>
    </source>
</evidence>
<feature type="compositionally biased region" description="Gly residues" evidence="9">
    <location>
        <begin position="668"/>
        <end position="680"/>
    </location>
</feature>
<dbReference type="InterPro" id="IPR009000">
    <property type="entry name" value="Transl_B-barrel_sf"/>
</dbReference>
<keyword evidence="6" id="KW-0597">Phosphoprotein</keyword>
<keyword evidence="4" id="KW-0690">Ribosome biogenesis</keyword>
<evidence type="ECO:0000256" key="4">
    <source>
        <dbReference type="ARBA" id="ARBA00022517"/>
    </source>
</evidence>
<dbReference type="GO" id="GO:0005634">
    <property type="term" value="C:nucleus"/>
    <property type="evidence" value="ECO:0007669"/>
    <property type="project" value="UniProtKB-SubCell"/>
</dbReference>
<dbReference type="InterPro" id="IPR007504">
    <property type="entry name" value="H/ACA_rnp_Gar1/Naf1"/>
</dbReference>
<comment type="similarity">
    <text evidence="2">Belongs to the NAF1 family.</text>
</comment>
<feature type="compositionally biased region" description="Acidic residues" evidence="9">
    <location>
        <begin position="387"/>
        <end position="405"/>
    </location>
</feature>
<feature type="region of interest" description="Disordered" evidence="9">
    <location>
        <begin position="383"/>
        <end position="510"/>
    </location>
</feature>
<evidence type="ECO:0000256" key="5">
    <source>
        <dbReference type="ARBA" id="ARBA00022552"/>
    </source>
</evidence>
<name>A0ABD3C5W7_9LAMI</name>
<dbReference type="InterPro" id="IPR040309">
    <property type="entry name" value="Naf1"/>
</dbReference>
<dbReference type="Proteomes" id="UP001632038">
    <property type="component" value="Unassembled WGS sequence"/>
</dbReference>
<keyword evidence="8" id="KW-0539">Nucleus</keyword>
<dbReference type="FunFam" id="2.40.10.230:FF:000002">
    <property type="entry name" value="H/ACA ribonucleoprotein complex non-core subunit NAF1"/>
    <property type="match status" value="1"/>
</dbReference>
<evidence type="ECO:0000256" key="8">
    <source>
        <dbReference type="ARBA" id="ARBA00023242"/>
    </source>
</evidence>
<evidence type="ECO:0000256" key="6">
    <source>
        <dbReference type="ARBA" id="ARBA00022553"/>
    </source>
</evidence>
<proteinExistence type="inferred from homology"/>
<dbReference type="GO" id="GO:0003723">
    <property type="term" value="F:RNA binding"/>
    <property type="evidence" value="ECO:0007669"/>
    <property type="project" value="UniProtKB-KW"/>
</dbReference>
<feature type="compositionally biased region" description="Low complexity" evidence="9">
    <location>
        <begin position="629"/>
        <end position="649"/>
    </location>
</feature>
<dbReference type="EMBL" id="JAVIJP010000053">
    <property type="protein sequence ID" value="KAL3624736.1"/>
    <property type="molecule type" value="Genomic_DNA"/>
</dbReference>
<dbReference type="InterPro" id="IPR038664">
    <property type="entry name" value="Gar1/Naf1_Cbf5-bd_sf"/>
</dbReference>
<dbReference type="AlphaFoldDB" id="A0ABD3C5W7"/>
<comment type="caution">
    <text evidence="10">The sequence shown here is derived from an EMBL/GenBank/DDBJ whole genome shotgun (WGS) entry which is preliminary data.</text>
</comment>
<sequence length="680" mass="73830">MVGFFSSPTIEGAIKEEKKVLTTHLLSDSKNLPLPNDPLDPCQPEPEDVPSSFCDSFIDFDSLNRWLMEDNSELTVDPINMADMGVNTVDSELSVDQIFKKVEAEEDLLGLGQENEETRVGEKSVEMGVCEKIHLEGPVSGGDVPGGEFGCLIEERLGSVSLAEEGNNGNGMTADETVGDKDESDDSSEDESSSSSSSSSDSSSSDEEEGEDSEAMRGEKKVKKEEETDLEEGEIMLSDTEGLVGWSDNEDDEDESVMTGPIKSKNELTVLPPVPSVSVTLEPHHQTLPVGVILSIVGAQVIVEGVEKHNPLSESSILWITESRLPLGIIDEIFGPVKNPYYIVRYNSESEVPAGIEQGTLISFVQEFANHVLNDKSLYQKGYDASGENDEELSDELEFSDDEKEAEYRKMIKMKKRGKANESKPGNRRKEKKQQNNRNSNSNRNQGPAPQKFSSTQDHHSAPSNNAASLNQENSSRSSGLMQGSPFPQGPQAPDFASGPRPGLAGNQAMITPFPCGPGFIPPNGIWNNGFPQQQNMSLPNGLPGIGMPWMQQNRPFHLFQTPLQMNMAFQQQIGQIPIMPLNFNNGLGGQPNFVGGPMLTTPWPTNPVQFGMGLQAPLPMNGSGEQGGQQSQGPQNNHNSQPSPDNSNFSQGRGGGRGRGRHHRGGGRFGGGRGRFQSR</sequence>
<reference evidence="11" key="1">
    <citation type="journal article" date="2024" name="IScience">
        <title>Strigolactones Initiate the Formation of Haustorium-like Structures in Castilleja.</title>
        <authorList>
            <person name="Buerger M."/>
            <person name="Peterson D."/>
            <person name="Chory J."/>
        </authorList>
    </citation>
    <scope>NUCLEOTIDE SEQUENCE [LARGE SCALE GENOMIC DNA]</scope>
</reference>